<comment type="caution">
    <text evidence="4">The sequence shown here is derived from an EMBL/GenBank/DDBJ whole genome shotgun (WGS) entry which is preliminary data.</text>
</comment>
<feature type="region of interest" description="Disordered" evidence="2">
    <location>
        <begin position="355"/>
        <end position="394"/>
    </location>
</feature>
<keyword evidence="1" id="KW-0233">DNA recombination</keyword>
<reference evidence="5" key="1">
    <citation type="journal article" date="2019" name="Int. J. Syst. Evol. Microbiol.">
        <title>The Global Catalogue of Microorganisms (GCM) 10K type strain sequencing project: providing services to taxonomists for standard genome sequencing and annotation.</title>
        <authorList>
            <consortium name="The Broad Institute Genomics Platform"/>
            <consortium name="The Broad Institute Genome Sequencing Center for Infectious Disease"/>
            <person name="Wu L."/>
            <person name="Ma J."/>
        </authorList>
    </citation>
    <scope>NUCLEOTIDE SEQUENCE [LARGE SCALE GENOMIC DNA]</scope>
    <source>
        <strain evidence="5">SHR3</strain>
    </source>
</reference>
<feature type="domain" description="Integrase catalytic" evidence="3">
    <location>
        <begin position="175"/>
        <end position="311"/>
    </location>
</feature>
<dbReference type="InterPro" id="IPR013762">
    <property type="entry name" value="Integrase-like_cat_sf"/>
</dbReference>
<dbReference type="SUPFAM" id="SSF56349">
    <property type="entry name" value="DNA breaking-rejoining enzymes"/>
    <property type="match status" value="1"/>
</dbReference>
<feature type="region of interest" description="Disordered" evidence="2">
    <location>
        <begin position="1"/>
        <end position="33"/>
    </location>
</feature>
<protein>
    <submittedName>
        <fullName evidence="4">Integrase domain-containing protein</fullName>
    </submittedName>
</protein>
<accession>A0ABW1AXS8</accession>
<evidence type="ECO:0000256" key="2">
    <source>
        <dbReference type="SAM" id="MobiDB-lite"/>
    </source>
</evidence>
<proteinExistence type="predicted"/>
<dbReference type="InterPro" id="IPR011010">
    <property type="entry name" value="DNA_brk_join_enz"/>
</dbReference>
<evidence type="ECO:0000256" key="1">
    <source>
        <dbReference type="ARBA" id="ARBA00023172"/>
    </source>
</evidence>
<evidence type="ECO:0000259" key="3">
    <source>
        <dbReference type="Pfam" id="PF12835"/>
    </source>
</evidence>
<organism evidence="4 5">
    <name type="scientific">Thauera sinica</name>
    <dbReference type="NCBI Taxonomy" id="2665146"/>
    <lineage>
        <taxon>Bacteria</taxon>
        <taxon>Pseudomonadati</taxon>
        <taxon>Pseudomonadota</taxon>
        <taxon>Betaproteobacteria</taxon>
        <taxon>Rhodocyclales</taxon>
        <taxon>Zoogloeaceae</taxon>
        <taxon>Thauera</taxon>
    </lineage>
</organism>
<keyword evidence="5" id="KW-1185">Reference proteome</keyword>
<evidence type="ECO:0000313" key="5">
    <source>
        <dbReference type="Proteomes" id="UP001595974"/>
    </source>
</evidence>
<dbReference type="InterPro" id="IPR024456">
    <property type="entry name" value="Integrase_catalytic_putative"/>
</dbReference>
<feature type="compositionally biased region" description="Basic and acidic residues" evidence="2">
    <location>
        <begin position="1"/>
        <end position="10"/>
    </location>
</feature>
<dbReference type="Pfam" id="PF12835">
    <property type="entry name" value="Integrase_1"/>
    <property type="match status" value="1"/>
</dbReference>
<feature type="compositionally biased region" description="Basic residues" evidence="2">
    <location>
        <begin position="15"/>
        <end position="24"/>
    </location>
</feature>
<dbReference type="RefSeq" id="WP_157748654.1">
    <property type="nucleotide sequence ID" value="NZ_JBHSOG010000098.1"/>
</dbReference>
<dbReference type="Proteomes" id="UP001595974">
    <property type="component" value="Unassembled WGS sequence"/>
</dbReference>
<dbReference type="Gene3D" id="1.10.443.10">
    <property type="entry name" value="Intergrase catalytic core"/>
    <property type="match status" value="1"/>
</dbReference>
<dbReference type="EMBL" id="JBHSOG010000098">
    <property type="protein sequence ID" value="MFC5771738.1"/>
    <property type="molecule type" value="Genomic_DNA"/>
</dbReference>
<gene>
    <name evidence="4" type="ORF">ACFPTN_20355</name>
</gene>
<sequence>MYQRNDDSRKTTSPPRHRTGRGRTRTREAPALDDMPLDPRRCRLVLHLILQRHNWRHSSKHKGVSHKTMGERARFCFWLFDFLRDHPRRFKLDPRSFSGRHVEAVTRHWQAEARAVRMRPATIQTYFSFMKTFAGWIGKPQLLKPIASYFDDPRLYRRSLASGIDKSWRARSVDVEAVIREVEAYDVHAAAALRLMQAFRLRFKESTMLRPHVDVLTAAQAGQPEDGAAFYLDTHRGTKGGRGRLIPIDNALRAAAIDYARKVAVGVNDSVSDPRLDLKQALRRLRYVMERHGITRAALGVTPHGLRHQGAAEDYEAMTGERPPVAGGTPVDHALDQQARQRIAEHLGHGRVQITNAYCGSRRPAATRSPAQPMPSEDGSIGRERLDGLGQPLA</sequence>
<evidence type="ECO:0000313" key="4">
    <source>
        <dbReference type="EMBL" id="MFC5771738.1"/>
    </source>
</evidence>
<name>A0ABW1AXS8_9RHOO</name>